<feature type="compositionally biased region" description="Basic and acidic residues" evidence="1">
    <location>
        <begin position="692"/>
        <end position="706"/>
    </location>
</feature>
<feature type="compositionally biased region" description="Low complexity" evidence="1">
    <location>
        <begin position="613"/>
        <end position="625"/>
    </location>
</feature>
<protein>
    <submittedName>
        <fullName evidence="2">Uncharacterized protein</fullName>
    </submittedName>
</protein>
<dbReference type="AlphaFoldDB" id="A0A8H4QGR0"/>
<feature type="compositionally biased region" description="Polar residues" evidence="1">
    <location>
        <begin position="320"/>
        <end position="336"/>
    </location>
</feature>
<feature type="region of interest" description="Disordered" evidence="1">
    <location>
        <begin position="298"/>
        <end position="342"/>
    </location>
</feature>
<evidence type="ECO:0000313" key="2">
    <source>
        <dbReference type="EMBL" id="KAF4610441.1"/>
    </source>
</evidence>
<keyword evidence="3" id="KW-1185">Reference proteome</keyword>
<dbReference type="Proteomes" id="UP000521872">
    <property type="component" value="Unassembled WGS sequence"/>
</dbReference>
<name>A0A8H4QGR0_9AGAR</name>
<feature type="compositionally biased region" description="Low complexity" evidence="1">
    <location>
        <begin position="718"/>
        <end position="730"/>
    </location>
</feature>
<feature type="region of interest" description="Disordered" evidence="1">
    <location>
        <begin position="613"/>
        <end position="640"/>
    </location>
</feature>
<organism evidence="2 3">
    <name type="scientific">Agrocybe pediades</name>
    <dbReference type="NCBI Taxonomy" id="84607"/>
    <lineage>
        <taxon>Eukaryota</taxon>
        <taxon>Fungi</taxon>
        <taxon>Dikarya</taxon>
        <taxon>Basidiomycota</taxon>
        <taxon>Agaricomycotina</taxon>
        <taxon>Agaricomycetes</taxon>
        <taxon>Agaricomycetidae</taxon>
        <taxon>Agaricales</taxon>
        <taxon>Agaricineae</taxon>
        <taxon>Strophariaceae</taxon>
        <taxon>Agrocybe</taxon>
    </lineage>
</organism>
<reference evidence="2 3" key="1">
    <citation type="submission" date="2019-12" db="EMBL/GenBank/DDBJ databases">
        <authorList>
            <person name="Floudas D."/>
            <person name="Bentzer J."/>
            <person name="Ahren D."/>
            <person name="Johansson T."/>
            <person name="Persson P."/>
            <person name="Tunlid A."/>
        </authorList>
    </citation>
    <scope>NUCLEOTIDE SEQUENCE [LARGE SCALE GENOMIC DNA]</scope>
    <source>
        <strain evidence="2 3">CBS 102.39</strain>
    </source>
</reference>
<sequence>MAQPLFDEHPLEEYLREAGETPLLIPGSSSEWEREIDPYFDFVDEEGEAQEGSLADWYPQYVIELVELLQSVLSSLDPPKPPNAFVERFKYNVISSSLLATALPTPLPGRMSRTGLSIPGGHSRVSSIDLGHPASPPEPTNPDGSYGPLSLAVGCGALFFSIGYPSLTLLSIIATLLFLYHSFHMTETPKHDMTSSFNALDDLIVANDSWESVVQDAVAHLDNEERNQFQNPLSPSSPSPVRLALHSCFQTTHTQCDNIRHLFSALTSPTDLSQISEMYAPPSPTKLTFTLDPHSSPFSFASQRLQKSPTPPSRRDKRSTWNGSYASLSYATSPTSPLGRRRDKHRANISDIFQTGTTSAPTTPLIHTSSVSSKLAEVPEDPVAGEQQVEIQPPTSPEAFHFGTAALELQRQRKSGGMDAFREPTTDIFTSVDPRTPRSGRESLFSSTFSSSSKFTNPKSARHPLSYSSLNQTLQGTLAAKRYACSHLLALRFMEDEDEGYWEDVRSVVSLLTSALTDSFSRLASALEEAERQNLQDQNPTPLTTNFELPDTSPESGRLVGVDAPQKKRKSTNRISFAPMPTHVSRFAAHVAAISSALDDARDNLEQCVSALKSGATSSTSSPSSSKRRSLSKENVDGDAEEEVYEALQAYERLRRELGLALRECERGRERLVELVNPPELSDDEEDFDDVPSLRHDCSDDSDKPDQMSPSSDDEGEMMAAAASSGGGSAAVEAEGSAAMDDVTSHLLLTTSTQHLPMPGIEEVYEADTGPKVVFTRERSKLSREERIRIAKARRESGMGLGIGAGALGGSNEGEEEVGVGKRAVEKWGPGGEVVQELKDMIWKVGERKRQMMSVGNRDGDGASPALPLPQLAPPSVAAVAAAPVSENGPVSLLESL</sequence>
<gene>
    <name evidence="2" type="ORF">D9613_007209</name>
</gene>
<dbReference type="EMBL" id="JAACJL010000058">
    <property type="protein sequence ID" value="KAF4610441.1"/>
    <property type="molecule type" value="Genomic_DNA"/>
</dbReference>
<evidence type="ECO:0000313" key="3">
    <source>
        <dbReference type="Proteomes" id="UP000521872"/>
    </source>
</evidence>
<evidence type="ECO:0000256" key="1">
    <source>
        <dbReference type="SAM" id="MobiDB-lite"/>
    </source>
</evidence>
<feature type="compositionally biased region" description="Polar residues" evidence="1">
    <location>
        <begin position="298"/>
        <end position="308"/>
    </location>
</feature>
<feature type="region of interest" description="Disordered" evidence="1">
    <location>
        <begin position="428"/>
        <end position="447"/>
    </location>
</feature>
<feature type="region of interest" description="Disordered" evidence="1">
    <location>
        <begin position="676"/>
        <end position="730"/>
    </location>
</feature>
<feature type="region of interest" description="Disordered" evidence="1">
    <location>
        <begin position="531"/>
        <end position="574"/>
    </location>
</feature>
<proteinExistence type="predicted"/>
<feature type="compositionally biased region" description="Polar residues" evidence="1">
    <location>
        <begin position="535"/>
        <end position="547"/>
    </location>
</feature>
<accession>A0A8H4QGR0</accession>
<feature type="compositionally biased region" description="Acidic residues" evidence="1">
    <location>
        <begin position="681"/>
        <end position="690"/>
    </location>
</feature>
<comment type="caution">
    <text evidence="2">The sequence shown here is derived from an EMBL/GenBank/DDBJ whole genome shotgun (WGS) entry which is preliminary data.</text>
</comment>